<evidence type="ECO:0000313" key="2">
    <source>
        <dbReference type="EMBL" id="KAK6353765.1"/>
    </source>
</evidence>
<organism evidence="2 3">
    <name type="scientific">Orbilia blumenaviensis</name>
    <dbReference type="NCBI Taxonomy" id="1796055"/>
    <lineage>
        <taxon>Eukaryota</taxon>
        <taxon>Fungi</taxon>
        <taxon>Dikarya</taxon>
        <taxon>Ascomycota</taxon>
        <taxon>Pezizomycotina</taxon>
        <taxon>Orbiliomycetes</taxon>
        <taxon>Orbiliales</taxon>
        <taxon>Orbiliaceae</taxon>
        <taxon>Orbilia</taxon>
    </lineage>
</organism>
<dbReference type="Proteomes" id="UP001373714">
    <property type="component" value="Unassembled WGS sequence"/>
</dbReference>
<sequence>MTDSCARVFKPSTREGSITPEPTSLLHPDVPIAGQNLPPQYQKCPDSTHNTYKLICLRKLPVDDNDKNPRTESKGKDSKKSQSRMNSRDDKPSKPTFTTKTRLKPENTPISSTSYRDLDNPTVLVNDPTTKECLKPTPKSQECGPQHRYYLTEALDFDYQDMLNICSVCSSYREASVHTIMELMPDAIFAIQTIRASLNDDERRKGSRKEWEMAHPFYYMLEGERACLFLERRKASGLRNCAEVRRCILHAAVEREKEDKKLDSQKPSAIRKFFRLPPKKSRKRLTEEEIRRTEEMIMAIRLI</sequence>
<feature type="region of interest" description="Disordered" evidence="1">
    <location>
        <begin position="1"/>
        <end position="45"/>
    </location>
</feature>
<dbReference type="AlphaFoldDB" id="A0AAV9V4M7"/>
<reference evidence="2 3" key="1">
    <citation type="submission" date="2019-10" db="EMBL/GenBank/DDBJ databases">
        <authorList>
            <person name="Palmer J.M."/>
        </authorList>
    </citation>
    <scope>NUCLEOTIDE SEQUENCE [LARGE SCALE GENOMIC DNA]</scope>
    <source>
        <strain evidence="2 3">TWF730</strain>
    </source>
</reference>
<evidence type="ECO:0000313" key="3">
    <source>
        <dbReference type="Proteomes" id="UP001373714"/>
    </source>
</evidence>
<proteinExistence type="predicted"/>
<protein>
    <submittedName>
        <fullName evidence="2">Uncharacterized protein</fullName>
    </submittedName>
</protein>
<keyword evidence="3" id="KW-1185">Reference proteome</keyword>
<accession>A0AAV9V4M7</accession>
<gene>
    <name evidence="2" type="ORF">TWF730_008192</name>
</gene>
<feature type="compositionally biased region" description="Basic and acidic residues" evidence="1">
    <location>
        <begin position="62"/>
        <end position="93"/>
    </location>
</feature>
<evidence type="ECO:0000256" key="1">
    <source>
        <dbReference type="SAM" id="MobiDB-lite"/>
    </source>
</evidence>
<feature type="region of interest" description="Disordered" evidence="1">
    <location>
        <begin position="62"/>
        <end position="138"/>
    </location>
</feature>
<comment type="caution">
    <text evidence="2">The sequence shown here is derived from an EMBL/GenBank/DDBJ whole genome shotgun (WGS) entry which is preliminary data.</text>
</comment>
<name>A0AAV9V4M7_9PEZI</name>
<dbReference type="EMBL" id="JAVHNS010000005">
    <property type="protein sequence ID" value="KAK6353765.1"/>
    <property type="molecule type" value="Genomic_DNA"/>
</dbReference>